<dbReference type="PANTHER" id="PTHR23099">
    <property type="entry name" value="TRANSCRIPTIONAL REGULATOR"/>
    <property type="match status" value="1"/>
</dbReference>
<evidence type="ECO:0000259" key="2">
    <source>
        <dbReference type="SMART" id="SM00731"/>
    </source>
</evidence>
<evidence type="ECO:0000313" key="3">
    <source>
        <dbReference type="Proteomes" id="UP000221080"/>
    </source>
</evidence>
<sequence length="625" mass="69302">MDPGTQRLFERVARKMGWDKPGALDRAAEELQKSVKSRHDAVVSCDAEPAERKESSFPSDSDSSEKENRHGRSDVPSNGALLDSSDEDLDKSKSLNREILRSSGHVSVSQSINQSSNACCSVLATKIPPKPAPRQISSAKKAREPVQILSSDSDDGFENFLRRVKTPKAQPRPQFVSGSDDSLKHFIVDDLSSDDDFVVEKKPSVSKAKLKTPKASLKSEKQRLSRFESPVFLGDSDDDSDVVIKSTWRIRHSRPSSQEKDAPAKENKPSNALRFPSPLASVHTPKPSSAPPTHSSWREDTGSSEDEFQSLLDRIKKNQKLGSSSTHCSPKPPEPEAATACVTPSVNARKDSDRVPGKGSQVNRTPAQRPISRPVSQTEPRAGHSSRVAVCKTPGCFLQSLSFPGSVYCHKFKQNKEELTGKLYRLYNSTVFESKLPADMPIKWNTKMRKTAGYCITGQEKVTGIRYARIELSVKVCDSADRLRDTLVHEMCHAATWLINNVRDGHGPFWKIYARKATLAHPELPMVTRCHSYDINYKYQYQCSRCKNTIGRHSKSLDTQRFVCALCTGQLVLLTPSSSRGPTPFATFVKENYGAVRQELAGQGHAEVMRKLSADFASKTRLSQS</sequence>
<feature type="compositionally biased region" description="Basic and acidic residues" evidence="1">
    <location>
        <begin position="257"/>
        <end position="268"/>
    </location>
</feature>
<name>A0A979EZ65_ICTPU</name>
<reference evidence="3" key="1">
    <citation type="journal article" date="2016" name="Nat. Commun.">
        <title>The channel catfish genome sequence provides insights into the evolution of scale formation in teleosts.</title>
        <authorList>
            <person name="Liu Z."/>
            <person name="Liu S."/>
            <person name="Yao J."/>
            <person name="Bao L."/>
            <person name="Zhang J."/>
            <person name="Li Y."/>
            <person name="Jiang C."/>
            <person name="Sun L."/>
            <person name="Wang R."/>
            <person name="Zhang Y."/>
            <person name="Zhou T."/>
            <person name="Zeng Q."/>
            <person name="Fu Q."/>
            <person name="Gao S."/>
            <person name="Li N."/>
            <person name="Koren S."/>
            <person name="Jiang Y."/>
            <person name="Zimin A."/>
            <person name="Xu P."/>
            <person name="Phillippy A.M."/>
            <person name="Geng X."/>
            <person name="Song L."/>
            <person name="Sun F."/>
            <person name="Li C."/>
            <person name="Wang X."/>
            <person name="Chen A."/>
            <person name="Jin Y."/>
            <person name="Yuan Z."/>
            <person name="Yang Y."/>
            <person name="Tan S."/>
            <person name="Peatman E."/>
            <person name="Lu J."/>
            <person name="Qin Z."/>
            <person name="Dunham R."/>
            <person name="Li Z."/>
            <person name="Sonstegard T."/>
            <person name="Feng J."/>
            <person name="Danzmann R.G."/>
            <person name="Schroeder S."/>
            <person name="Scheffler B."/>
            <person name="Duke M.V."/>
            <person name="Ballard L."/>
            <person name="Kucuktas H."/>
            <person name="Kaltenboeck L."/>
            <person name="Liu H."/>
            <person name="Armbruster J."/>
            <person name="Xie Y."/>
            <person name="Kirby M.L."/>
            <person name="Tian Y."/>
            <person name="Flanagan M.E."/>
            <person name="Mu W."/>
            <person name="Waldbieser G.C."/>
        </authorList>
    </citation>
    <scope>NUCLEOTIDE SEQUENCE [LARGE SCALE GENOMIC DNA]</scope>
    <source>
        <strain evidence="3">SDA103</strain>
    </source>
</reference>
<dbReference type="Pfam" id="PF17283">
    <property type="entry name" value="Zn_ribbon_SprT"/>
    <property type="match status" value="1"/>
</dbReference>
<reference evidence="4" key="2">
    <citation type="submission" date="2025-08" db="UniProtKB">
        <authorList>
            <consortium name="RefSeq"/>
        </authorList>
    </citation>
    <scope>IDENTIFICATION</scope>
    <source>
        <tissue evidence="4">Blood</tissue>
    </source>
</reference>
<dbReference type="OrthoDB" id="20772at2759"/>
<dbReference type="OMA" id="VDMSVTW"/>
<dbReference type="CTD" id="93953"/>
<dbReference type="GO" id="GO:0006974">
    <property type="term" value="P:DNA damage response"/>
    <property type="evidence" value="ECO:0007669"/>
    <property type="project" value="UniProtKB-ARBA"/>
</dbReference>
<gene>
    <name evidence="4" type="primary">gcna</name>
</gene>
<feature type="compositionally biased region" description="Basic and acidic residues" evidence="1">
    <location>
        <begin position="29"/>
        <end position="41"/>
    </location>
</feature>
<dbReference type="InterPro" id="IPR035240">
    <property type="entry name" value="SprT_Zn_ribbon"/>
</dbReference>
<organism evidence="3 4">
    <name type="scientific">Ictalurus punctatus</name>
    <name type="common">Channel catfish</name>
    <name type="synonym">Silurus punctatus</name>
    <dbReference type="NCBI Taxonomy" id="7998"/>
    <lineage>
        <taxon>Eukaryota</taxon>
        <taxon>Metazoa</taxon>
        <taxon>Chordata</taxon>
        <taxon>Craniata</taxon>
        <taxon>Vertebrata</taxon>
        <taxon>Euteleostomi</taxon>
        <taxon>Actinopterygii</taxon>
        <taxon>Neopterygii</taxon>
        <taxon>Teleostei</taxon>
        <taxon>Ostariophysi</taxon>
        <taxon>Siluriformes</taxon>
        <taxon>Ictaluridae</taxon>
        <taxon>Ictalurus</taxon>
    </lineage>
</organism>
<dbReference type="Proteomes" id="UP000221080">
    <property type="component" value="Chromosome 8"/>
</dbReference>
<dbReference type="GeneID" id="108268437"/>
<dbReference type="Pfam" id="PF10263">
    <property type="entry name" value="SprT-like"/>
    <property type="match status" value="1"/>
</dbReference>
<dbReference type="AlphaFoldDB" id="A0A979EZ65"/>
<feature type="region of interest" description="Disordered" evidence="1">
    <location>
        <begin position="319"/>
        <end position="382"/>
    </location>
</feature>
<keyword evidence="3" id="KW-1185">Reference proteome</keyword>
<protein>
    <submittedName>
        <fullName evidence="4">Germ cell nuclear acidic protein isoform X1</fullName>
    </submittedName>
</protein>
<proteinExistence type="predicted"/>
<feature type="compositionally biased region" description="Basic and acidic residues" evidence="1">
    <location>
        <begin position="63"/>
        <end position="73"/>
    </location>
</feature>
<feature type="domain" description="SprT-like" evidence="2">
    <location>
        <begin position="417"/>
        <end position="574"/>
    </location>
</feature>
<dbReference type="InterPro" id="IPR006640">
    <property type="entry name" value="SprT-like_domain"/>
</dbReference>
<accession>A0A979EZ65</accession>
<evidence type="ECO:0000256" key="1">
    <source>
        <dbReference type="SAM" id="MobiDB-lite"/>
    </source>
</evidence>
<evidence type="ECO:0000313" key="4">
    <source>
        <dbReference type="RefSeq" id="XP_047013027.1"/>
    </source>
</evidence>
<feature type="region of interest" description="Disordered" evidence="1">
    <location>
        <begin position="126"/>
        <end position="154"/>
    </location>
</feature>
<dbReference type="SMART" id="SM00731">
    <property type="entry name" value="SprT"/>
    <property type="match status" value="1"/>
</dbReference>
<feature type="compositionally biased region" description="Basic and acidic residues" evidence="1">
    <location>
        <begin position="217"/>
        <end position="226"/>
    </location>
</feature>
<dbReference type="GO" id="GO:0005634">
    <property type="term" value="C:nucleus"/>
    <property type="evidence" value="ECO:0007669"/>
    <property type="project" value="TreeGrafter"/>
</dbReference>
<feature type="region of interest" description="Disordered" evidence="1">
    <location>
        <begin position="202"/>
        <end position="307"/>
    </location>
</feature>
<dbReference type="PANTHER" id="PTHR23099:SF0">
    <property type="entry name" value="GERM CELL NUCLEAR ACIDIC PROTEIN"/>
    <property type="match status" value="1"/>
</dbReference>
<feature type="region of interest" description="Disordered" evidence="1">
    <location>
        <begin position="29"/>
        <end position="96"/>
    </location>
</feature>
<dbReference type="RefSeq" id="XP_047013027.1">
    <property type="nucleotide sequence ID" value="XM_047157071.2"/>
</dbReference>